<name>A0AAW1VGA2_RUBAR</name>
<dbReference type="EMBL" id="JBEDUW010000284">
    <property type="protein sequence ID" value="KAK9901819.1"/>
    <property type="molecule type" value="Genomic_DNA"/>
</dbReference>
<protein>
    <recommendedName>
        <fullName evidence="3">NADH dehydrogenase subunit 6</fullName>
    </recommendedName>
</protein>
<evidence type="ECO:0000313" key="1">
    <source>
        <dbReference type="EMBL" id="KAK9901819.1"/>
    </source>
</evidence>
<proteinExistence type="predicted"/>
<gene>
    <name evidence="1" type="ORF">M0R45_001952</name>
</gene>
<comment type="caution">
    <text evidence="1">The sequence shown here is derived from an EMBL/GenBank/DDBJ whole genome shotgun (WGS) entry which is preliminary data.</text>
</comment>
<evidence type="ECO:0008006" key="3">
    <source>
        <dbReference type="Google" id="ProtNLM"/>
    </source>
</evidence>
<dbReference type="AlphaFoldDB" id="A0AAW1VGA2"/>
<evidence type="ECO:0000313" key="2">
    <source>
        <dbReference type="Proteomes" id="UP001457282"/>
    </source>
</evidence>
<sequence length="109" mass="11670">MIWGAALELFAGKEATAVICLGNWGSVVVGDVVSGCAEKKQGGLRSHGVVVIRIGYGFCEVMVLVRAAGFAVRLGNLTWLVGIMEWFELNELVIACELVLFAGWGKVEL</sequence>
<keyword evidence="2" id="KW-1185">Reference proteome</keyword>
<accession>A0AAW1VGA2</accession>
<dbReference type="Proteomes" id="UP001457282">
    <property type="component" value="Unassembled WGS sequence"/>
</dbReference>
<organism evidence="1 2">
    <name type="scientific">Rubus argutus</name>
    <name type="common">Southern blackberry</name>
    <dbReference type="NCBI Taxonomy" id="59490"/>
    <lineage>
        <taxon>Eukaryota</taxon>
        <taxon>Viridiplantae</taxon>
        <taxon>Streptophyta</taxon>
        <taxon>Embryophyta</taxon>
        <taxon>Tracheophyta</taxon>
        <taxon>Spermatophyta</taxon>
        <taxon>Magnoliopsida</taxon>
        <taxon>eudicotyledons</taxon>
        <taxon>Gunneridae</taxon>
        <taxon>Pentapetalae</taxon>
        <taxon>rosids</taxon>
        <taxon>fabids</taxon>
        <taxon>Rosales</taxon>
        <taxon>Rosaceae</taxon>
        <taxon>Rosoideae</taxon>
        <taxon>Rosoideae incertae sedis</taxon>
        <taxon>Rubus</taxon>
    </lineage>
</organism>
<reference evidence="1 2" key="1">
    <citation type="journal article" date="2023" name="G3 (Bethesda)">
        <title>A chromosome-length genome assembly and annotation of blackberry (Rubus argutus, cv. 'Hillquist').</title>
        <authorList>
            <person name="Bruna T."/>
            <person name="Aryal R."/>
            <person name="Dudchenko O."/>
            <person name="Sargent D.J."/>
            <person name="Mead D."/>
            <person name="Buti M."/>
            <person name="Cavallini A."/>
            <person name="Hytonen T."/>
            <person name="Andres J."/>
            <person name="Pham M."/>
            <person name="Weisz D."/>
            <person name="Mascagni F."/>
            <person name="Usai G."/>
            <person name="Natali L."/>
            <person name="Bassil N."/>
            <person name="Fernandez G.E."/>
            <person name="Lomsadze A."/>
            <person name="Armour M."/>
            <person name="Olukolu B."/>
            <person name="Poorten T."/>
            <person name="Britton C."/>
            <person name="Davik J."/>
            <person name="Ashrafi H."/>
            <person name="Aiden E.L."/>
            <person name="Borodovsky M."/>
            <person name="Worthington M."/>
        </authorList>
    </citation>
    <scope>NUCLEOTIDE SEQUENCE [LARGE SCALE GENOMIC DNA]</scope>
    <source>
        <strain evidence="1">PI 553951</strain>
    </source>
</reference>